<dbReference type="RefSeq" id="WP_200614966.1">
    <property type="nucleotide sequence ID" value="NZ_CP071518.1"/>
</dbReference>
<accession>A0A974Y0L3</accession>
<proteinExistence type="predicted"/>
<dbReference type="AlphaFoldDB" id="A0A974Y0L3"/>
<keyword evidence="2" id="KW-1185">Reference proteome</keyword>
<organism evidence="1 2">
    <name type="scientific">Agrilutibacter solisilvae</name>
    <dbReference type="NCBI Taxonomy" id="2763317"/>
    <lineage>
        <taxon>Bacteria</taxon>
        <taxon>Pseudomonadati</taxon>
        <taxon>Pseudomonadota</taxon>
        <taxon>Gammaproteobacteria</taxon>
        <taxon>Lysobacterales</taxon>
        <taxon>Lysobacteraceae</taxon>
        <taxon>Agrilutibacter</taxon>
    </lineage>
</organism>
<evidence type="ECO:0000313" key="1">
    <source>
        <dbReference type="EMBL" id="QSX79078.1"/>
    </source>
</evidence>
<sequence length="314" mass="33230">MTGTASIPDAAATPHGVNVLGALALELRGDSPVARACLDQAGAGALADLIARDLARLAPQAATLQLVTAGAHYDPVEMLRPGWALHRELDELAARAPRPSSSAGDDWAGGSVVAFGAHDGQMPGALAPSADFFGGPLRVVPFVLGGDGRVIAQVGDCFERELIERGMAGADTALAAQESFGLQVEHARYLTAHDLAAMTALQYEHAGLGALWPVLETALLEPDAEAWLDAPPEPLVHYVEGEARIAMFEPNAWRTRYAAEADCSDPQVRERLLRLHEQFQARQRQVAAVLAAHAVPVTFVHCDEATQVDPRAAL</sequence>
<reference evidence="1 2" key="1">
    <citation type="submission" date="2021-03" db="EMBL/GenBank/DDBJ databases">
        <title>Lysobacter sp. nov. isolated from soil of gangwondo yeongwol, south Korea.</title>
        <authorList>
            <person name="Kim K.R."/>
            <person name="Kim K.H."/>
            <person name="Jeon C.O."/>
        </authorList>
    </citation>
    <scope>NUCLEOTIDE SEQUENCE [LARGE SCALE GENOMIC DNA]</scope>
    <source>
        <strain evidence="1 2">R19</strain>
    </source>
</reference>
<dbReference type="KEGG" id="lsf:I8J32_004010"/>
<dbReference type="EMBL" id="CP071518">
    <property type="protein sequence ID" value="QSX79078.1"/>
    <property type="molecule type" value="Genomic_DNA"/>
</dbReference>
<protein>
    <submittedName>
        <fullName evidence="1">Uncharacterized protein</fullName>
    </submittedName>
</protein>
<gene>
    <name evidence="1" type="ORF">I8J32_004010</name>
</gene>
<evidence type="ECO:0000313" key="2">
    <source>
        <dbReference type="Proteomes" id="UP000639274"/>
    </source>
</evidence>
<dbReference type="Proteomes" id="UP000639274">
    <property type="component" value="Chromosome"/>
</dbReference>
<name>A0A974Y0L3_9GAMM</name>